<dbReference type="EMBL" id="JACXWY010000001">
    <property type="protein sequence ID" value="MBD3844287.1"/>
    <property type="molecule type" value="Genomic_DNA"/>
</dbReference>
<organism evidence="1 2">
    <name type="scientific">Bosea spartocytisi</name>
    <dbReference type="NCBI Taxonomy" id="2773451"/>
    <lineage>
        <taxon>Bacteria</taxon>
        <taxon>Pseudomonadati</taxon>
        <taxon>Pseudomonadota</taxon>
        <taxon>Alphaproteobacteria</taxon>
        <taxon>Hyphomicrobiales</taxon>
        <taxon>Boseaceae</taxon>
        <taxon>Bosea</taxon>
    </lineage>
</organism>
<dbReference type="Proteomes" id="UP000619295">
    <property type="component" value="Unassembled WGS sequence"/>
</dbReference>
<keyword evidence="2" id="KW-1185">Reference proteome</keyword>
<evidence type="ECO:0000313" key="1">
    <source>
        <dbReference type="EMBL" id="MBD3844287.1"/>
    </source>
</evidence>
<evidence type="ECO:0000313" key="2">
    <source>
        <dbReference type="Proteomes" id="UP000619295"/>
    </source>
</evidence>
<reference evidence="1" key="1">
    <citation type="submission" date="2020-09" db="EMBL/GenBank/DDBJ databases">
        <title>Bosea spartocytisi sp. nov. a root nodule endophyte of Spartocytisus supranubius in the high mountain ecosystem fo the Teide National Park (Canary Islands, Spain).</title>
        <authorList>
            <person name="Pulido-Suarez L."/>
            <person name="Peix A."/>
            <person name="Igual J.M."/>
            <person name="Socas-Perez N."/>
            <person name="Velazquez E."/>
            <person name="Flores-Felix J.D."/>
            <person name="Leon-Barrios M."/>
        </authorList>
    </citation>
    <scope>NUCLEOTIDE SEQUENCE</scope>
    <source>
        <strain evidence="1">SSUT16</strain>
    </source>
</reference>
<name>A0A927HYF0_9HYPH</name>
<dbReference type="AlphaFoldDB" id="A0A927HYF0"/>
<comment type="caution">
    <text evidence="1">The sequence shown here is derived from an EMBL/GenBank/DDBJ whole genome shotgun (WGS) entry which is preliminary data.</text>
</comment>
<proteinExistence type="predicted"/>
<protein>
    <submittedName>
        <fullName evidence="1">Uncharacterized protein</fullName>
    </submittedName>
</protein>
<dbReference type="RefSeq" id="WP_191123104.1">
    <property type="nucleotide sequence ID" value="NZ_JACXWY010000001.1"/>
</dbReference>
<accession>A0A927HYF0</accession>
<gene>
    <name evidence="1" type="ORF">IED13_01155</name>
</gene>
<sequence>MSEGRNTELVSELRRWALFESARSAAVLTSAAEALADLKASEERGGRLSQELASARLRPEPGSADAGFPMGAIENGRAFADRLELTGLECPAGDLRMCSDWQEFRRCFEWLAQWALENGPAALADATKKDPGTEQREAGL</sequence>